<feature type="domain" description="GAF" evidence="1">
    <location>
        <begin position="7"/>
        <end position="57"/>
    </location>
</feature>
<dbReference type="AlphaFoldDB" id="A0A6H9UNR8"/>
<evidence type="ECO:0000259" key="1">
    <source>
        <dbReference type="Pfam" id="PF13185"/>
    </source>
</evidence>
<dbReference type="Pfam" id="PF13185">
    <property type="entry name" value="GAF_2"/>
    <property type="match status" value="1"/>
</dbReference>
<organism evidence="2 3">
    <name type="scientific">Streptomyces luteolifulvus</name>
    <dbReference type="NCBI Taxonomy" id="2615112"/>
    <lineage>
        <taxon>Bacteria</taxon>
        <taxon>Bacillati</taxon>
        <taxon>Actinomycetota</taxon>
        <taxon>Actinomycetes</taxon>
        <taxon>Kitasatosporales</taxon>
        <taxon>Streptomycetaceae</taxon>
        <taxon>Streptomyces</taxon>
    </lineage>
</organism>
<keyword evidence="3" id="KW-1185">Reference proteome</keyword>
<evidence type="ECO:0000313" key="2">
    <source>
        <dbReference type="EMBL" id="KAB1139496.1"/>
    </source>
</evidence>
<comment type="caution">
    <text evidence="2">The sequence shown here is derived from an EMBL/GenBank/DDBJ whole genome shotgun (WGS) entry which is preliminary data.</text>
</comment>
<dbReference type="Proteomes" id="UP000442707">
    <property type="component" value="Unassembled WGS sequence"/>
</dbReference>
<accession>A0A6H9UNR8</accession>
<protein>
    <submittedName>
        <fullName evidence="2">GAF domain-containing protein</fullName>
    </submittedName>
</protein>
<dbReference type="Gene3D" id="3.30.450.40">
    <property type="match status" value="1"/>
</dbReference>
<evidence type="ECO:0000313" key="3">
    <source>
        <dbReference type="Proteomes" id="UP000442707"/>
    </source>
</evidence>
<sequence>MAPLAVRCGYRAVHALPLRVQHRTIGAVNLLLGRPGALPESDLSLAQALADVAALALVHWTPDPLRPTDIDTRT</sequence>
<name>A0A6H9UNR8_9ACTN</name>
<proteinExistence type="predicted"/>
<dbReference type="EMBL" id="VZRB01000060">
    <property type="protein sequence ID" value="KAB1139496.1"/>
    <property type="molecule type" value="Genomic_DNA"/>
</dbReference>
<dbReference type="InterPro" id="IPR003018">
    <property type="entry name" value="GAF"/>
</dbReference>
<dbReference type="SUPFAM" id="SSF55781">
    <property type="entry name" value="GAF domain-like"/>
    <property type="match status" value="1"/>
</dbReference>
<dbReference type="InterPro" id="IPR029016">
    <property type="entry name" value="GAF-like_dom_sf"/>
</dbReference>
<gene>
    <name evidence="2" type="ORF">F7R91_39850</name>
</gene>
<reference evidence="2 3" key="1">
    <citation type="submission" date="2019-09" db="EMBL/GenBank/DDBJ databases">
        <title>Screening of Novel Bioactive Compounds from Soil-Associated.</title>
        <authorList>
            <person name="Zhao S."/>
        </authorList>
    </citation>
    <scope>NUCLEOTIDE SEQUENCE [LARGE SCALE GENOMIC DNA]</scope>
    <source>
        <strain evidence="2 3">HIT-DPA4</strain>
    </source>
</reference>